<dbReference type="GO" id="GO:0003676">
    <property type="term" value="F:nucleic acid binding"/>
    <property type="evidence" value="ECO:0007669"/>
    <property type="project" value="InterPro"/>
</dbReference>
<dbReference type="AlphaFoldDB" id="A0A0L7R105"/>
<dbReference type="InterPro" id="IPR036397">
    <property type="entry name" value="RNaseH_sf"/>
</dbReference>
<protein>
    <recommendedName>
        <fullName evidence="3">Histone-lysine N-methyltransferase SETMAR</fullName>
    </recommendedName>
</protein>
<evidence type="ECO:0000313" key="1">
    <source>
        <dbReference type="EMBL" id="KOC64535.1"/>
    </source>
</evidence>
<evidence type="ECO:0000313" key="2">
    <source>
        <dbReference type="Proteomes" id="UP000053825"/>
    </source>
</evidence>
<organism evidence="1 2">
    <name type="scientific">Habropoda laboriosa</name>
    <dbReference type="NCBI Taxonomy" id="597456"/>
    <lineage>
        <taxon>Eukaryota</taxon>
        <taxon>Metazoa</taxon>
        <taxon>Ecdysozoa</taxon>
        <taxon>Arthropoda</taxon>
        <taxon>Hexapoda</taxon>
        <taxon>Insecta</taxon>
        <taxon>Pterygota</taxon>
        <taxon>Neoptera</taxon>
        <taxon>Endopterygota</taxon>
        <taxon>Hymenoptera</taxon>
        <taxon>Apocrita</taxon>
        <taxon>Aculeata</taxon>
        <taxon>Apoidea</taxon>
        <taxon>Anthophila</taxon>
        <taxon>Apidae</taxon>
        <taxon>Habropoda</taxon>
    </lineage>
</organism>
<sequence length="70" mass="8141">DSAGPRIAQNVQQKLHEFGGKIWSHPIYSSDIALSYYHPFRASVRNNIETYFNERPRNFYSDGVIALLKR</sequence>
<evidence type="ECO:0008006" key="3">
    <source>
        <dbReference type="Google" id="ProtNLM"/>
    </source>
</evidence>
<feature type="non-terminal residue" evidence="1">
    <location>
        <position position="1"/>
    </location>
</feature>
<keyword evidence="2" id="KW-1185">Reference proteome</keyword>
<dbReference type="Gene3D" id="3.30.420.10">
    <property type="entry name" value="Ribonuclease H-like superfamily/Ribonuclease H"/>
    <property type="match status" value="1"/>
</dbReference>
<accession>A0A0L7R105</accession>
<reference evidence="1 2" key="1">
    <citation type="submission" date="2015-07" db="EMBL/GenBank/DDBJ databases">
        <title>The genome of Habropoda laboriosa.</title>
        <authorList>
            <person name="Pan H."/>
            <person name="Kapheim K."/>
        </authorList>
    </citation>
    <scope>NUCLEOTIDE SEQUENCE [LARGE SCALE GENOMIC DNA]</scope>
    <source>
        <strain evidence="1">0110345459</strain>
    </source>
</reference>
<name>A0A0L7R105_9HYME</name>
<gene>
    <name evidence="1" type="ORF">WH47_11999</name>
</gene>
<proteinExistence type="predicted"/>
<dbReference type="Proteomes" id="UP000053825">
    <property type="component" value="Unassembled WGS sequence"/>
</dbReference>
<dbReference type="EMBL" id="KQ414668">
    <property type="protein sequence ID" value="KOC64535.1"/>
    <property type="molecule type" value="Genomic_DNA"/>
</dbReference>